<accession>A0ABT1N9J2</accession>
<name>A0ABT1N9J2_9GAMM</name>
<evidence type="ECO:0000313" key="1">
    <source>
        <dbReference type="EMBL" id="MCQ1061217.1"/>
    </source>
</evidence>
<reference evidence="1 2" key="1">
    <citation type="submission" date="2022-07" db="EMBL/GenBank/DDBJ databases">
        <title>Photobacterium pectinilyticum sp. nov., a marine bacterium isolated from surface seawater of Qingdao offshore.</title>
        <authorList>
            <person name="Wang X."/>
        </authorList>
    </citation>
    <scope>NUCLEOTIDE SEQUENCE [LARGE SCALE GENOMIC DNA]</scope>
    <source>
        <strain evidence="1 2">ZSDE20</strain>
    </source>
</reference>
<gene>
    <name evidence="1" type="ORF">NHN17_24600</name>
</gene>
<proteinExistence type="predicted"/>
<keyword evidence="2" id="KW-1185">Reference proteome</keyword>
<sequence length="176" mass="19956">MPSHKNAHLLQAILDTQSEDGKYYISYERIYSALTSGPALSQREIETIWLSPAARAKYTYAMRVCRSRDRSTWEENNWGDSQQLLAAGSDEDRYVLPFNGFKIVIEQEPDGYVISLILEAELSESLNMSDSVSVIDEQGQVWITAVPAGEVLIIDDWPFGDDVSEYITRKVKIMLN</sequence>
<dbReference type="EMBL" id="JANEYT010000125">
    <property type="protein sequence ID" value="MCQ1061217.1"/>
    <property type="molecule type" value="Genomic_DNA"/>
</dbReference>
<dbReference type="Proteomes" id="UP001524460">
    <property type="component" value="Unassembled WGS sequence"/>
</dbReference>
<protein>
    <submittedName>
        <fullName evidence="1">Uncharacterized protein</fullName>
    </submittedName>
</protein>
<comment type="caution">
    <text evidence="1">The sequence shown here is derived from an EMBL/GenBank/DDBJ whole genome shotgun (WGS) entry which is preliminary data.</text>
</comment>
<evidence type="ECO:0000313" key="2">
    <source>
        <dbReference type="Proteomes" id="UP001524460"/>
    </source>
</evidence>
<organism evidence="1 2">
    <name type="scientific">Photobacterium pectinilyticum</name>
    <dbReference type="NCBI Taxonomy" id="2906793"/>
    <lineage>
        <taxon>Bacteria</taxon>
        <taxon>Pseudomonadati</taxon>
        <taxon>Pseudomonadota</taxon>
        <taxon>Gammaproteobacteria</taxon>
        <taxon>Vibrionales</taxon>
        <taxon>Vibrionaceae</taxon>
        <taxon>Photobacterium</taxon>
    </lineage>
</organism>
<dbReference type="RefSeq" id="WP_255045326.1">
    <property type="nucleotide sequence ID" value="NZ_JANEYT010000125.1"/>
</dbReference>